<comment type="caution">
    <text evidence="1">The sequence shown here is derived from an EMBL/GenBank/DDBJ whole genome shotgun (WGS) entry which is preliminary data.</text>
</comment>
<keyword evidence="2" id="KW-1185">Reference proteome</keyword>
<protein>
    <recommendedName>
        <fullName evidence="3">Thymidylate kinase-like domain-containing protein</fullName>
    </recommendedName>
</protein>
<accession>A0A1V4EPW1</accession>
<dbReference type="NCBIfam" id="NF005250">
    <property type="entry name" value="PRK06761.1"/>
    <property type="match status" value="1"/>
</dbReference>
<evidence type="ECO:0008006" key="3">
    <source>
        <dbReference type="Google" id="ProtNLM"/>
    </source>
</evidence>
<dbReference type="EMBL" id="MWPS01000046">
    <property type="protein sequence ID" value="OPG14932.1"/>
    <property type="molecule type" value="Genomic_DNA"/>
</dbReference>
<organism evidence="1 2">
    <name type="scientific">Ferroacidibacillus organovorans</name>
    <dbReference type="NCBI Taxonomy" id="1765683"/>
    <lineage>
        <taxon>Bacteria</taxon>
        <taxon>Bacillati</taxon>
        <taxon>Bacillota</taxon>
        <taxon>Bacilli</taxon>
        <taxon>Bacillales</taxon>
        <taxon>Alicyclobacillaceae</taxon>
        <taxon>Ferroacidibacillus</taxon>
    </lineage>
</organism>
<dbReference type="Gene3D" id="3.40.50.300">
    <property type="entry name" value="P-loop containing nucleotide triphosphate hydrolases"/>
    <property type="match status" value="1"/>
</dbReference>
<dbReference type="Proteomes" id="UP000190229">
    <property type="component" value="Unassembled WGS sequence"/>
</dbReference>
<dbReference type="SUPFAM" id="SSF52540">
    <property type="entry name" value="P-loop containing nucleoside triphosphate hydrolases"/>
    <property type="match status" value="1"/>
</dbReference>
<gene>
    <name evidence="1" type="ORF">B2M26_13885</name>
</gene>
<proteinExistence type="predicted"/>
<reference evidence="1 2" key="1">
    <citation type="submission" date="2017-02" db="EMBL/GenBank/DDBJ databases">
        <title>Draft genome of Acidibacillus ferrooxidans Huett2.</title>
        <authorList>
            <person name="Schopf S."/>
        </authorList>
    </citation>
    <scope>NUCLEOTIDE SEQUENCE [LARGE SCALE GENOMIC DNA]</scope>
    <source>
        <strain evidence="1 2">Huett2</strain>
    </source>
</reference>
<name>A0A1V4EPW1_9BACL</name>
<dbReference type="InterPro" id="IPR027417">
    <property type="entry name" value="P-loop_NTPase"/>
</dbReference>
<sequence length="289" mass="33579">MTKCKLIVVEGVWGLGKTTTAQLIYDHLIESGVKVRLFLEGDLDHPADYDKVACFTVQEYNKILQKHSASIALIRSMTEDRGAYKFIPYGKCRREMGDVLPDELLADVMQHDIYDGILPLERYCEVHLTRWREFVQTQLQRDEITIFECCFIQNPLTAMLGRYDAPEEAIINYVLELANVIKPLFPQLIYFHPGDVRTTLNRAFEKRSSEWKEGVTQYFTKQGYGLSHGLTGFDGLVEFLVVRTHIERKVLRQLPLRKKVIDNNDLNWARVRQEVIRCVDVYSGIDHYD</sequence>
<dbReference type="AlphaFoldDB" id="A0A1V4EPW1"/>
<evidence type="ECO:0000313" key="1">
    <source>
        <dbReference type="EMBL" id="OPG14932.1"/>
    </source>
</evidence>
<evidence type="ECO:0000313" key="2">
    <source>
        <dbReference type="Proteomes" id="UP000190229"/>
    </source>
</evidence>
<dbReference type="RefSeq" id="WP_079291743.1">
    <property type="nucleotide sequence ID" value="NZ_MWPS01000046.1"/>
</dbReference>